<evidence type="ECO:0000256" key="6">
    <source>
        <dbReference type="ARBA" id="ARBA00023089"/>
    </source>
</evidence>
<comment type="subcellular location">
    <subcellularLocation>
        <location evidence="1">Mitochondrion</location>
    </subcellularLocation>
</comment>
<reference evidence="12" key="1">
    <citation type="journal article" date="2019" name="Curr. Biol.">
        <title>Genome Sequence of Striga asiatica Provides Insight into the Evolution of Plant Parasitism.</title>
        <authorList>
            <person name="Yoshida S."/>
            <person name="Kim S."/>
            <person name="Wafula E.K."/>
            <person name="Tanskanen J."/>
            <person name="Kim Y.M."/>
            <person name="Honaas L."/>
            <person name="Yang Z."/>
            <person name="Spallek T."/>
            <person name="Conn C.E."/>
            <person name="Ichihashi Y."/>
            <person name="Cheong K."/>
            <person name="Cui S."/>
            <person name="Der J.P."/>
            <person name="Gundlach H."/>
            <person name="Jiao Y."/>
            <person name="Hori C."/>
            <person name="Ishida J.K."/>
            <person name="Kasahara H."/>
            <person name="Kiba T."/>
            <person name="Kim M.S."/>
            <person name="Koo N."/>
            <person name="Laohavisit A."/>
            <person name="Lee Y.H."/>
            <person name="Lumba S."/>
            <person name="McCourt P."/>
            <person name="Mortimer J.C."/>
            <person name="Mutuku J.M."/>
            <person name="Nomura T."/>
            <person name="Sasaki-Sekimoto Y."/>
            <person name="Seto Y."/>
            <person name="Wang Y."/>
            <person name="Wakatake T."/>
            <person name="Sakakibara H."/>
            <person name="Demura T."/>
            <person name="Yamaguchi S."/>
            <person name="Yoneyama K."/>
            <person name="Manabe R.I."/>
            <person name="Nelson D.C."/>
            <person name="Schulman A.H."/>
            <person name="Timko M.P."/>
            <person name="dePamphilis C.W."/>
            <person name="Choi D."/>
            <person name="Shirasu K."/>
        </authorList>
    </citation>
    <scope>NUCLEOTIDE SEQUENCE [LARGE SCALE GENOMIC DNA]</scope>
    <source>
        <strain evidence="12">cv. UVA1</strain>
    </source>
</reference>
<feature type="region of interest" description="Disordered" evidence="10">
    <location>
        <begin position="279"/>
        <end position="313"/>
    </location>
</feature>
<evidence type="ECO:0000256" key="7">
    <source>
        <dbReference type="ARBA" id="ARBA00023128"/>
    </source>
</evidence>
<dbReference type="Proteomes" id="UP000325081">
    <property type="component" value="Unassembled WGS sequence"/>
</dbReference>
<keyword evidence="7" id="KW-0496">Mitochondrion</keyword>
<evidence type="ECO:0000256" key="2">
    <source>
        <dbReference type="ARBA" id="ARBA00005405"/>
    </source>
</evidence>
<dbReference type="PROSITE" id="PS51808">
    <property type="entry name" value="CHCH"/>
    <property type="match status" value="1"/>
</dbReference>
<dbReference type="PANTHER" id="PTHR33405:SF18">
    <property type="entry name" value="PROTEIN FLX-LIKE 4"/>
    <property type="match status" value="1"/>
</dbReference>
<dbReference type="GO" id="GO:0005739">
    <property type="term" value="C:mitochondrion"/>
    <property type="evidence" value="ECO:0007669"/>
    <property type="project" value="UniProtKB-SubCell"/>
</dbReference>
<sequence length="484" mass="54993">MFNDTNIYTLFRILRLRSNSFHCISVLPPSWCICAADDISATKIAVKRSGYHLYFMGSRRTIPPAYDERLRRGPLPPHPHHPREQIPLAVLLEDKLALQVAEIERLTRDNRTLASSHLALRQDVVAAKQEADKFRENIQSIQNEGDIEIRILLDKIEKLEADIRAGENLMKELEEARGEARDLETEKLELIAKIQQANIELENTRANVKKLPEMHVQLEGLRSEHKRLCKTFEYEKGLNTKKVEEMRKSEKDLIALVEEVERLRAELIKAEPRASVSIPQGPYINSDNLHPSTHHGNSSCPDTSGGPYLQTIRGPTVDGANPYAVGGFVVGPQITNGPVVEVAANAAVNPSWGRNLKVLALRDREVLKALETRSMAIEFGFQKRIFEGNKMLDEMQKRGLMACLPEYEAEIELKTAPADFRFPTTNQTRHCFTRYIEFHRCVAAKGEESDDCGKFAKYYRSLCPGEWIDKWNEQRENGTFPGPL</sequence>
<dbReference type="InterPro" id="IPR040353">
    <property type="entry name" value="FLX/FLX-like"/>
</dbReference>
<dbReference type="CDD" id="cd00926">
    <property type="entry name" value="Cyt_c_Oxidase_VIb"/>
    <property type="match status" value="1"/>
</dbReference>
<dbReference type="SUPFAM" id="SSF47694">
    <property type="entry name" value="Cytochrome c oxidase subunit h"/>
    <property type="match status" value="1"/>
</dbReference>
<dbReference type="AlphaFoldDB" id="A0A5A7R5G6"/>
<comment type="similarity">
    <text evidence="2">Belongs to the FLX family.</text>
</comment>
<evidence type="ECO:0000256" key="1">
    <source>
        <dbReference type="ARBA" id="ARBA00004173"/>
    </source>
</evidence>
<keyword evidence="6" id="KW-0287">Flowering</keyword>
<dbReference type="GO" id="GO:0009908">
    <property type="term" value="P:flower development"/>
    <property type="evidence" value="ECO:0007669"/>
    <property type="project" value="UniProtKB-KW"/>
</dbReference>
<dbReference type="GO" id="GO:0030154">
    <property type="term" value="P:cell differentiation"/>
    <property type="evidence" value="ECO:0007669"/>
    <property type="project" value="UniProtKB-KW"/>
</dbReference>
<evidence type="ECO:0000256" key="3">
    <source>
        <dbReference type="ARBA" id="ARBA00022473"/>
    </source>
</evidence>
<keyword evidence="8" id="KW-1015">Disulfide bond</keyword>
<dbReference type="InterPro" id="IPR048280">
    <property type="entry name" value="COX6B-like"/>
</dbReference>
<dbReference type="PANTHER" id="PTHR33405">
    <property type="entry name" value="PROTEIN FLX-LIKE 2"/>
    <property type="match status" value="1"/>
</dbReference>
<proteinExistence type="inferred from homology"/>
<accession>A0A5A7R5G6</accession>
<dbReference type="Pfam" id="PF02297">
    <property type="entry name" value="COX6B"/>
    <property type="match status" value="1"/>
</dbReference>
<comment type="caution">
    <text evidence="11">The sequence shown here is derived from an EMBL/GenBank/DDBJ whole genome shotgun (WGS) entry which is preliminary data.</text>
</comment>
<keyword evidence="12" id="KW-1185">Reference proteome</keyword>
<keyword evidence="4" id="KW-0221">Differentiation</keyword>
<protein>
    <submittedName>
        <fullName evidence="11">Cytochrome c oxidase subunit 6b-2</fullName>
    </submittedName>
</protein>
<evidence type="ECO:0000256" key="10">
    <source>
        <dbReference type="SAM" id="MobiDB-lite"/>
    </source>
</evidence>
<keyword evidence="3" id="KW-0217">Developmental protein</keyword>
<dbReference type="InterPro" id="IPR036549">
    <property type="entry name" value="CX6/COA6-like_sf"/>
</dbReference>
<organism evidence="11 12">
    <name type="scientific">Striga asiatica</name>
    <name type="common">Asiatic witchweed</name>
    <name type="synonym">Buchnera asiatica</name>
    <dbReference type="NCBI Taxonomy" id="4170"/>
    <lineage>
        <taxon>Eukaryota</taxon>
        <taxon>Viridiplantae</taxon>
        <taxon>Streptophyta</taxon>
        <taxon>Embryophyta</taxon>
        <taxon>Tracheophyta</taxon>
        <taxon>Spermatophyta</taxon>
        <taxon>Magnoliopsida</taxon>
        <taxon>eudicotyledons</taxon>
        <taxon>Gunneridae</taxon>
        <taxon>Pentapetalae</taxon>
        <taxon>asterids</taxon>
        <taxon>lamiids</taxon>
        <taxon>Lamiales</taxon>
        <taxon>Orobanchaceae</taxon>
        <taxon>Buchnereae</taxon>
        <taxon>Striga</taxon>
    </lineage>
</organism>
<evidence type="ECO:0000256" key="9">
    <source>
        <dbReference type="SAM" id="Coils"/>
    </source>
</evidence>
<feature type="compositionally biased region" description="Polar residues" evidence="10">
    <location>
        <begin position="283"/>
        <end position="302"/>
    </location>
</feature>
<evidence type="ECO:0000256" key="8">
    <source>
        <dbReference type="ARBA" id="ARBA00023157"/>
    </source>
</evidence>
<evidence type="ECO:0000256" key="5">
    <source>
        <dbReference type="ARBA" id="ARBA00023054"/>
    </source>
</evidence>
<feature type="coiled-coil region" evidence="9">
    <location>
        <begin position="89"/>
        <end position="211"/>
    </location>
</feature>
<gene>
    <name evidence="11" type="ORF">STAS_30115</name>
</gene>
<dbReference type="EMBL" id="BKCP01010403">
    <property type="protein sequence ID" value="GER52656.1"/>
    <property type="molecule type" value="Genomic_DNA"/>
</dbReference>
<evidence type="ECO:0000313" key="11">
    <source>
        <dbReference type="EMBL" id="GER52656.1"/>
    </source>
</evidence>
<evidence type="ECO:0000313" key="12">
    <source>
        <dbReference type="Proteomes" id="UP000325081"/>
    </source>
</evidence>
<name>A0A5A7R5G6_STRAF</name>
<evidence type="ECO:0000256" key="4">
    <source>
        <dbReference type="ARBA" id="ARBA00022782"/>
    </source>
</evidence>
<dbReference type="Gene3D" id="1.10.10.140">
    <property type="entry name" value="Cytochrome c oxidase, subunit VIb"/>
    <property type="match status" value="1"/>
</dbReference>
<keyword evidence="5 9" id="KW-0175">Coiled coil</keyword>
<dbReference type="OrthoDB" id="1899348at2759"/>